<dbReference type="AlphaFoldDB" id="A0A4R7JXL6"/>
<dbReference type="OrthoDB" id="6366116at2"/>
<accession>A0A4R7JXL6</accession>
<organism evidence="1 2">
    <name type="scientific">Halospina denitrificans</name>
    <dbReference type="NCBI Taxonomy" id="332522"/>
    <lineage>
        <taxon>Bacteria</taxon>
        <taxon>Pseudomonadati</taxon>
        <taxon>Pseudomonadota</taxon>
        <taxon>Gammaproteobacteria</taxon>
        <taxon>Halospina</taxon>
    </lineage>
</organism>
<dbReference type="Proteomes" id="UP000295830">
    <property type="component" value="Unassembled WGS sequence"/>
</dbReference>
<dbReference type="EMBL" id="SOAX01000002">
    <property type="protein sequence ID" value="TDT43221.1"/>
    <property type="molecule type" value="Genomic_DNA"/>
</dbReference>
<evidence type="ECO:0000313" key="1">
    <source>
        <dbReference type="EMBL" id="TDT43221.1"/>
    </source>
</evidence>
<dbReference type="InterPro" id="IPR009998">
    <property type="entry name" value="YfaZ"/>
</dbReference>
<keyword evidence="2" id="KW-1185">Reference proteome</keyword>
<comment type="caution">
    <text evidence="1">The sequence shown here is derived from an EMBL/GenBank/DDBJ whole genome shotgun (WGS) entry which is preliminary data.</text>
</comment>
<proteinExistence type="predicted"/>
<evidence type="ECO:0000313" key="2">
    <source>
        <dbReference type="Proteomes" id="UP000295830"/>
    </source>
</evidence>
<sequence length="174" mass="18915">MVAPLAASADDFTLSLTNDSARGYFRFSQPSDQLAVGAGYTYHTGSRHIANVDFHAQGRTAINNLPMTVGLGLRNIYFRDSPIEGGATAPGGYVRANIPEAPGLSFNAELYMSPSILSFGDADGMRHVETSVSYRLIRNAELLVGYRYVGADLENSRDDFRLEEGLIGGMRILF</sequence>
<gene>
    <name evidence="1" type="ORF">DES49_1035</name>
</gene>
<name>A0A4R7JXL6_9GAMM</name>
<protein>
    <submittedName>
        <fullName evidence="1">YfaZ</fullName>
    </submittedName>
</protein>
<reference evidence="1 2" key="1">
    <citation type="submission" date="2019-03" db="EMBL/GenBank/DDBJ databases">
        <title>Genomic Encyclopedia of Type Strains, Phase IV (KMG-IV): sequencing the most valuable type-strain genomes for metagenomic binning, comparative biology and taxonomic classification.</title>
        <authorList>
            <person name="Goeker M."/>
        </authorList>
    </citation>
    <scope>NUCLEOTIDE SEQUENCE [LARGE SCALE GENOMIC DNA]</scope>
    <source>
        <strain evidence="1 2">DSM 15505</strain>
    </source>
</reference>
<dbReference type="Pfam" id="PF07437">
    <property type="entry name" value="YfaZ"/>
    <property type="match status" value="1"/>
</dbReference>